<dbReference type="Gene3D" id="3.30.1330.60">
    <property type="entry name" value="OmpA-like domain"/>
    <property type="match status" value="1"/>
</dbReference>
<dbReference type="RefSeq" id="WP_068837827.1">
    <property type="nucleotide sequence ID" value="NZ_BMXC01000002.1"/>
</dbReference>
<dbReference type="PANTHER" id="PTHR30329">
    <property type="entry name" value="STATOR ELEMENT OF FLAGELLAR MOTOR COMPLEX"/>
    <property type="match status" value="1"/>
</dbReference>
<sequence length="647" mass="71881">MPQHKPLAPLLKQTSVLLLFLFLLASCGAGKYLSKGDKRFGAEEYERAIEYYKQALESSKSPGEVNYKIAESYRLSNRIAQAEPYYKAALDANFRKEDTYFYYALALKANGKYEEAMRQVQDYVRVGTNPQLKSMAARELENLQQLDEILGMNQRYKVENLEALNTEASEFAPYLLDNQLIFSSTRGAGKEYLGNGEGFLDVFATTLTDSAAEMGGAVHKYEGINVEGLHDALATFTNNGGTMVFARGNEGTKKGRQNVDLFVSQRRADGWTEAKPISINDAQAWDSSPAFSPDGKTLYFSSNRRGGLGGTDIYKSTLDDNGRFSKPENLGPEINTPGNESFVSVGPDGTVYVASDGLPGLGNLDLFRIENGKPVNMGQPINSPGDDFGIYLADGQYGFFSSNRDGGKGGDDLYRFVKSDRKQVNFFVDGTLFQQREGKGQQRTAVANHTVTLQDEQGKQLRTTTTDASGQFTFPLDSASTYFLLAEKPGFFTARQRITTIGKMPAQDQLTQEVNDVRLTATLVLNEIVKEKAIVLENIFYDFDKANIRPDAALELDKLVQILKDNPGISIELSSHTDARGSDVYNLDLSQRRAESAVEYIISQGIDRSRITAKGYGETRLVVKNAKTEEEHQRNRRTEFKVVRIQE</sequence>
<dbReference type="PRINTS" id="PR01021">
    <property type="entry name" value="OMPADOMAIN"/>
</dbReference>
<evidence type="ECO:0000256" key="1">
    <source>
        <dbReference type="ARBA" id="ARBA00004442"/>
    </source>
</evidence>
<keyword evidence="8" id="KW-1185">Reference proteome</keyword>
<evidence type="ECO:0000256" key="5">
    <source>
        <dbReference type="PROSITE-ProRule" id="PRU00473"/>
    </source>
</evidence>
<name>A0A1I7HXC0_9BACT</name>
<keyword evidence="2 5" id="KW-0472">Membrane</keyword>
<dbReference type="SUPFAM" id="SSF48452">
    <property type="entry name" value="TPR-like"/>
    <property type="match status" value="1"/>
</dbReference>
<dbReference type="Pfam" id="PF13620">
    <property type="entry name" value="CarboxypepD_reg"/>
    <property type="match status" value="1"/>
</dbReference>
<dbReference type="PROSITE" id="PS50005">
    <property type="entry name" value="TPR"/>
    <property type="match status" value="1"/>
</dbReference>
<dbReference type="InterPro" id="IPR006664">
    <property type="entry name" value="OMP_bac"/>
</dbReference>
<comment type="subcellular location">
    <subcellularLocation>
        <location evidence="1">Cell outer membrane</location>
    </subcellularLocation>
</comment>
<evidence type="ECO:0000256" key="3">
    <source>
        <dbReference type="ARBA" id="ARBA00023237"/>
    </source>
</evidence>
<gene>
    <name evidence="7" type="ORF">SAMN04487941_1746</name>
</gene>
<dbReference type="InterPro" id="IPR011042">
    <property type="entry name" value="6-blade_b-propeller_TolB-like"/>
</dbReference>
<reference evidence="8" key="1">
    <citation type="submission" date="2016-10" db="EMBL/GenBank/DDBJ databases">
        <authorList>
            <person name="Varghese N."/>
        </authorList>
    </citation>
    <scope>NUCLEOTIDE SEQUENCE [LARGE SCALE GENOMIC DNA]</scope>
    <source>
        <strain evidence="8">DSM 18820</strain>
    </source>
</reference>
<dbReference type="InterPro" id="IPR036737">
    <property type="entry name" value="OmpA-like_sf"/>
</dbReference>
<proteinExistence type="predicted"/>
<dbReference type="InterPro" id="IPR006665">
    <property type="entry name" value="OmpA-like"/>
</dbReference>
<evidence type="ECO:0000256" key="4">
    <source>
        <dbReference type="PROSITE-ProRule" id="PRU00339"/>
    </source>
</evidence>
<dbReference type="Pfam" id="PF00691">
    <property type="entry name" value="OmpA"/>
    <property type="match status" value="1"/>
</dbReference>
<dbReference type="SUPFAM" id="SSF82171">
    <property type="entry name" value="DPP6 N-terminal domain-like"/>
    <property type="match status" value="1"/>
</dbReference>
<dbReference type="Gene3D" id="2.120.10.30">
    <property type="entry name" value="TolB, C-terminal domain"/>
    <property type="match status" value="1"/>
</dbReference>
<dbReference type="PROSITE" id="PS51123">
    <property type="entry name" value="OMPA_2"/>
    <property type="match status" value="1"/>
</dbReference>
<evidence type="ECO:0000259" key="6">
    <source>
        <dbReference type="PROSITE" id="PS51123"/>
    </source>
</evidence>
<dbReference type="PROSITE" id="PS51257">
    <property type="entry name" value="PROKAR_LIPOPROTEIN"/>
    <property type="match status" value="1"/>
</dbReference>
<evidence type="ECO:0000256" key="2">
    <source>
        <dbReference type="ARBA" id="ARBA00023136"/>
    </source>
</evidence>
<dbReference type="SUPFAM" id="SSF49478">
    <property type="entry name" value="Cna protein B-type domain"/>
    <property type="match status" value="1"/>
</dbReference>
<dbReference type="InterPro" id="IPR011659">
    <property type="entry name" value="WD40"/>
</dbReference>
<dbReference type="Proteomes" id="UP000182491">
    <property type="component" value="Unassembled WGS sequence"/>
</dbReference>
<accession>A0A1I7HXC0</accession>
<dbReference type="CDD" id="cd07185">
    <property type="entry name" value="OmpA_C-like"/>
    <property type="match status" value="1"/>
</dbReference>
<organism evidence="7 8">
    <name type="scientific">Pontibacter akesuensis</name>
    <dbReference type="NCBI Taxonomy" id="388950"/>
    <lineage>
        <taxon>Bacteria</taxon>
        <taxon>Pseudomonadati</taxon>
        <taxon>Bacteroidota</taxon>
        <taxon>Cytophagia</taxon>
        <taxon>Cytophagales</taxon>
        <taxon>Hymenobacteraceae</taxon>
        <taxon>Pontibacter</taxon>
    </lineage>
</organism>
<dbReference type="OrthoDB" id="1488841at2"/>
<dbReference type="AlphaFoldDB" id="A0A1I7HXC0"/>
<feature type="repeat" description="TPR" evidence="4">
    <location>
        <begin position="29"/>
        <end position="62"/>
    </location>
</feature>
<dbReference type="CDD" id="cd15482">
    <property type="entry name" value="Sialidase_non-viral"/>
    <property type="match status" value="1"/>
</dbReference>
<dbReference type="GO" id="GO:0009279">
    <property type="term" value="C:cell outer membrane"/>
    <property type="evidence" value="ECO:0007669"/>
    <property type="project" value="UniProtKB-SubCell"/>
</dbReference>
<protein>
    <submittedName>
        <fullName evidence="7">WD40-like Beta Propeller Repeat</fullName>
    </submittedName>
</protein>
<dbReference type="Gene3D" id="1.25.40.10">
    <property type="entry name" value="Tetratricopeptide repeat domain"/>
    <property type="match status" value="1"/>
</dbReference>
<evidence type="ECO:0000313" key="8">
    <source>
        <dbReference type="Proteomes" id="UP000182491"/>
    </source>
</evidence>
<dbReference type="SUPFAM" id="SSF103088">
    <property type="entry name" value="OmpA-like"/>
    <property type="match status" value="1"/>
</dbReference>
<dbReference type="EMBL" id="FPCA01000002">
    <property type="protein sequence ID" value="SFU65364.1"/>
    <property type="molecule type" value="Genomic_DNA"/>
</dbReference>
<dbReference type="STRING" id="388950.GCA_001611675_01797"/>
<dbReference type="Gene3D" id="2.60.40.1120">
    <property type="entry name" value="Carboxypeptidase-like, regulatory domain"/>
    <property type="match status" value="1"/>
</dbReference>
<feature type="domain" description="OmpA-like" evidence="6">
    <location>
        <begin position="529"/>
        <end position="646"/>
    </location>
</feature>
<dbReference type="Pfam" id="PF07676">
    <property type="entry name" value="PD40"/>
    <property type="match status" value="3"/>
</dbReference>
<dbReference type="InterPro" id="IPR019734">
    <property type="entry name" value="TPR_rpt"/>
</dbReference>
<dbReference type="InterPro" id="IPR011990">
    <property type="entry name" value="TPR-like_helical_dom_sf"/>
</dbReference>
<keyword evidence="3" id="KW-0998">Cell outer membrane</keyword>
<evidence type="ECO:0000313" key="7">
    <source>
        <dbReference type="EMBL" id="SFU65364.1"/>
    </source>
</evidence>
<dbReference type="PANTHER" id="PTHR30329:SF21">
    <property type="entry name" value="LIPOPROTEIN YIAD-RELATED"/>
    <property type="match status" value="1"/>
</dbReference>
<keyword evidence="4" id="KW-0802">TPR repeat</keyword>
<dbReference type="InterPro" id="IPR050330">
    <property type="entry name" value="Bact_OuterMem_StrucFunc"/>
</dbReference>